<proteinExistence type="inferred from homology"/>
<feature type="compositionally biased region" description="Low complexity" evidence="4">
    <location>
        <begin position="16"/>
        <end position="51"/>
    </location>
</feature>
<dbReference type="Proteomes" id="UP000190037">
    <property type="component" value="Unassembled WGS sequence"/>
</dbReference>
<dbReference type="OrthoDB" id="9807888at2"/>
<dbReference type="AlphaFoldDB" id="A0A1T3P474"/>
<dbReference type="SMART" id="SM00062">
    <property type="entry name" value="PBPb"/>
    <property type="match status" value="1"/>
</dbReference>
<dbReference type="SUPFAM" id="SSF53850">
    <property type="entry name" value="Periplasmic binding protein-like II"/>
    <property type="match status" value="1"/>
</dbReference>
<comment type="similarity">
    <text evidence="1">Belongs to the bacterial solute-binding protein 3 family.</text>
</comment>
<feature type="signal peptide" evidence="5">
    <location>
        <begin position="1"/>
        <end position="17"/>
    </location>
</feature>
<evidence type="ECO:0000256" key="3">
    <source>
        <dbReference type="ARBA" id="ARBA00022729"/>
    </source>
</evidence>
<dbReference type="EMBL" id="MWQN01000001">
    <property type="protein sequence ID" value="OPC83755.1"/>
    <property type="molecule type" value="Genomic_DNA"/>
</dbReference>
<keyword evidence="3 5" id="KW-0732">Signal</keyword>
<feature type="domain" description="Solute-binding protein family 3/N-terminal" evidence="6">
    <location>
        <begin position="90"/>
        <end position="320"/>
    </location>
</feature>
<evidence type="ECO:0000256" key="5">
    <source>
        <dbReference type="SAM" id="SignalP"/>
    </source>
</evidence>
<comment type="caution">
    <text evidence="7">The sequence shown here is derived from an EMBL/GenBank/DDBJ whole genome shotgun (WGS) entry which is preliminary data.</text>
</comment>
<evidence type="ECO:0000313" key="8">
    <source>
        <dbReference type="Proteomes" id="UP000190037"/>
    </source>
</evidence>
<sequence length="337" mass="35631">MAVVLIALAALASCTSAGSTTSGAPAASSPAERSDAGAAATAPGFAPGVAVEPPETCGNPTASLRPASGPPRAADYRTDGSLSRILERGHLIVGIDQSAYPFGYADVTDHNRLKGFDIDLVREITADLFGGNDPSRLRFRVVPNNIREQSVANGTVDMVAKSVTVNCRRRAVVDFSSVYYESGQRVLIVDDTPAADADHTKGLAGLPTGTRVCTVGGTTAADAVHATRGLVDVTGDNWTDCLVRIQQGQADAAVGDDTVMAGLQAQDRFIRMVGPKLTREPYGLEIAKGKPDLVRFVNASLERIRHDGTWRRLFDTYLARYIPESGDVTAPGAEYRD</sequence>
<dbReference type="Pfam" id="PF00497">
    <property type="entry name" value="SBP_bac_3"/>
    <property type="match status" value="1"/>
</dbReference>
<evidence type="ECO:0000256" key="2">
    <source>
        <dbReference type="ARBA" id="ARBA00022448"/>
    </source>
</evidence>
<evidence type="ECO:0000256" key="1">
    <source>
        <dbReference type="ARBA" id="ARBA00010333"/>
    </source>
</evidence>
<feature type="chain" id="PRO_5038944991" description="Solute-binding protein family 3/N-terminal domain-containing protein" evidence="5">
    <location>
        <begin position="18"/>
        <end position="337"/>
    </location>
</feature>
<evidence type="ECO:0000256" key="4">
    <source>
        <dbReference type="SAM" id="MobiDB-lite"/>
    </source>
</evidence>
<dbReference type="STRING" id="159449.B4N89_24960"/>
<dbReference type="Gene3D" id="3.40.190.10">
    <property type="entry name" value="Periplasmic binding protein-like II"/>
    <property type="match status" value="2"/>
</dbReference>
<accession>A0A1T3P474</accession>
<dbReference type="InterPro" id="IPR001638">
    <property type="entry name" value="Solute-binding_3/MltF_N"/>
</dbReference>
<reference evidence="7 8" key="1">
    <citation type="submission" date="2017-03" db="EMBL/GenBank/DDBJ databases">
        <title>Draft genome sequence of Streptomyces scabrisporus NF3, endophyte isolated from Amphipterygium adstringens.</title>
        <authorList>
            <person name="Vazquez M."/>
            <person name="Ceapa C.D."/>
            <person name="Rodriguez Luna D."/>
            <person name="Sanchez Esquivel S."/>
        </authorList>
    </citation>
    <scope>NUCLEOTIDE SEQUENCE [LARGE SCALE GENOMIC DNA]</scope>
    <source>
        <strain evidence="7 8">NF3</strain>
    </source>
</reference>
<evidence type="ECO:0000259" key="6">
    <source>
        <dbReference type="SMART" id="SM00062"/>
    </source>
</evidence>
<dbReference type="PANTHER" id="PTHR30085:SF6">
    <property type="entry name" value="ABC TRANSPORTER GLUTAMINE-BINDING PROTEIN GLNH"/>
    <property type="match status" value="1"/>
</dbReference>
<keyword evidence="2" id="KW-0813">Transport</keyword>
<dbReference type="RefSeq" id="WP_078978052.1">
    <property type="nucleotide sequence ID" value="NZ_MWQN01000001.1"/>
</dbReference>
<name>A0A1T3P474_9ACTN</name>
<evidence type="ECO:0000313" key="7">
    <source>
        <dbReference type="EMBL" id="OPC83755.1"/>
    </source>
</evidence>
<dbReference type="GO" id="GO:0030288">
    <property type="term" value="C:outer membrane-bounded periplasmic space"/>
    <property type="evidence" value="ECO:0007669"/>
    <property type="project" value="TreeGrafter"/>
</dbReference>
<keyword evidence="8" id="KW-1185">Reference proteome</keyword>
<dbReference type="GO" id="GO:0006865">
    <property type="term" value="P:amino acid transport"/>
    <property type="evidence" value="ECO:0007669"/>
    <property type="project" value="TreeGrafter"/>
</dbReference>
<protein>
    <recommendedName>
        <fullName evidence="6">Solute-binding protein family 3/N-terminal domain-containing protein</fullName>
    </recommendedName>
</protein>
<dbReference type="PANTHER" id="PTHR30085">
    <property type="entry name" value="AMINO ACID ABC TRANSPORTER PERMEASE"/>
    <property type="match status" value="1"/>
</dbReference>
<dbReference type="InterPro" id="IPR051455">
    <property type="entry name" value="Bact_solute-bind_prot3"/>
</dbReference>
<gene>
    <name evidence="7" type="ORF">B4N89_24960</name>
</gene>
<organism evidence="7 8">
    <name type="scientific">Embleya scabrispora</name>
    <dbReference type="NCBI Taxonomy" id="159449"/>
    <lineage>
        <taxon>Bacteria</taxon>
        <taxon>Bacillati</taxon>
        <taxon>Actinomycetota</taxon>
        <taxon>Actinomycetes</taxon>
        <taxon>Kitasatosporales</taxon>
        <taxon>Streptomycetaceae</taxon>
        <taxon>Embleya</taxon>
    </lineage>
</organism>
<feature type="region of interest" description="Disordered" evidence="4">
    <location>
        <begin position="16"/>
        <end position="76"/>
    </location>
</feature>
<dbReference type="GO" id="GO:0005576">
    <property type="term" value="C:extracellular region"/>
    <property type="evidence" value="ECO:0007669"/>
    <property type="project" value="TreeGrafter"/>
</dbReference>